<proteinExistence type="predicted"/>
<feature type="region of interest" description="Disordered" evidence="1">
    <location>
        <begin position="2638"/>
        <end position="2657"/>
    </location>
</feature>
<dbReference type="InterPro" id="IPR008454">
    <property type="entry name" value="Collagen-bd_Cna-like_B-typ_dom"/>
</dbReference>
<feature type="compositionally biased region" description="Polar residues" evidence="1">
    <location>
        <begin position="76"/>
        <end position="88"/>
    </location>
</feature>
<sequence>MSDMVWIGLYGIYLPGGRYLFRSVLIGILVASFTLGSFPAGVGAYQLSQLRQELASALSGAAHAQADMDAELQRMNDSMASKASSTESDVPMPLSAEFETGGGYPQPEISNADTRELEGPAIAESEPKDQEAGDGSPENVAGSESQESTQGNSAGGVDIVDDAAVPDSMTSAEQDAAQIEGAEVLQQGDGEKGGNVLLADRAAVDALGGRDFAGQVVKEIGGRKYILIGNEQQLRAIGSGKKAYTAVYQAVHHAFKGWEVDKDKDGNPIMLYGGDADLLASQNGKKDYALGEIDKADGGALETVGRCGVDQTTGKIDPNMDIEDSGVSYAADANYIIFRDIDLSAGGNWEPLMFSSAMLGAKSDKPGTAGSLWKCIKEDGPGIVDVTAVANPVISNVTVEQSDAKLDVRKHTGIGFFGTISNKLNDKNPFAAPTKATVSNITLEKVTVKNRATEVRVDETIISGLLDVVGGLLDAVLGILTLGKLSAKGLLTTLLNVRAADPSALATGAFAGRVVGDVEISGCEVHEAKVSSAAQMNGGFVGYAQGDTRYDIVSDLLGKIVELLTKLLNIIPGLGLGDLITLLLDSNIIKADALIPVDYLNPMISHCSVNNFATGETIGSATNDYAGGFAGVMVGTIAQDCSAESTNPYTVTARLYAGGFAGLMRNDVMKGALSKAGIELLRPAQPQSIAVGCAVRSGVTVSAASYAGGFAGAMANSYAVDASVEGTVGVSATGHEELQHDVRSIKALAGGFTGAATVGWVTDLGQGENKNSDLLAGVNSLLSGLLTEDPTAAQNLLSLVGVEESKLLGVQMKGEFTVHSANDFAGGMVGRGDGVVIAKSDQDHLKDIKLWGEKTIVRPATERPVVLDGLRSVEAGQTRAGGVAGMLGTASVGGIINGTVGLGGYLPFELSDVTVTGVTEGAAVTAADSHAAGAVAEATGGSCTNVHIKNIASVRAGTHAGGFAGVMGPGNLAGSGGLDLLGLGAVSIKGLLAVGEGVNVTAENCTVAGHANGFIVAATKDTAPDAGVSAATAGGFVADNHSAHLSNCNVTGLHRVTADVDNGAAGGFVGNSETGGLADVADDTSILALSSISGLLSAVPYLIPKYSDCNVIYAGDATVTADKAGGFAGVFRSGVVKGKPTDDADADEWAVNNLKSVEGGSYAGGFAGLLTSGALAAAADGGGGLSILGGLKGLNVDVSNLLSLIDAYVATVSDAGVNSPEGFTVRANRIDALDANSGAAGGFAGYASGAQISNCDVNKIAHTKIEDPADLEADAIDAYYDANTPWAIDGLRYAGGYAGRLDIGSTASVGKGLGVLGQTVGLTDVLSALNVMVSTVEHSDVYGMPGGYAVRATTANGVEGYAGGFAGRITGAHIQDSSAHSFSHVVGRIAAGGYAGGMEPGSVAEVLGDGENNILKKLVNIDSLAGLVESFVPTVRNSSTDCVPCGGVVRAQAASDGIIMRGMAGGYAGYNEGGQIWGKDTSEWKAAPYTGPTREAFADRMRSVFGTEVAGGYTGFMRPADTADTGSLSLLFGLIKVNTLASALSVVYPTQRHTRVTGPLSGIDMNTWNAWVDYIGVHGGFGAELAANGKVNSEKELADKLANYIYGYNVVAGRDAYSNTANECDGGVAGGYVGIMRSGVVSDGAANDAKTVRAMRAAGGYAGFMESGGAANLGGVSILGLSLNLGQLVSAAEVFVPSIQGSSSTVGYREGMTVQALGTGVAADDEKHDLGHAGGYVGYAEGAQIWGDTEGATGCNVGNLRLVKGTNTVGGYAGTAAPGSAADANTHASNGLLQGILDAVIKQPGDVVNVLEATMTTIRGASVTPANEAWGFVVDGSHQNVGATEFATAAGGFVGSCESAVLGSKEGASQLSVRGLRGVSGGKNAGGFVGLADVGSVADVGGTDAGTNKTSILSLIGLGNVSVLDAFRSYVYHASVTGVADGSQVRANTADTVGTMDSLRYFGNAGGFAGSLLNGSVKDCTVSALSTVTAPSYAGGFAGYMGKNSTVDIDEAGVGIGEIFKLLKLQTGALDVWGSHADRCRVEGVASGFTVTSGADAGQNIVEQGNDAAQNIAGGFVGLGDLSKIDACEVSNLGIVRSDQVAAGFIGQTDMSFIAGLELDSPVVELLLVIVDQLVKSLYVHDLENLGVIDLGGLSVPGLGELLNLKILSDGDLLYVNLLGLRIGVALAKPDPNNPTQSDAVIVTIGDSSIKLPCNKDGVIRDDKTEANLKITLIKGNRTAVTNSKVTGAHAGYDVFGGGATQDADGAAVEGGLPADKNQRPDNAGYAGGFVGHNKEGLFEDNEMVYCDVVRGTEQLVGPFSGMTNLQSVYFKDAGTIEGKDNEGRYNLYSIYRDMNAALTDAVAKADGIFSHAQQDTASGTDYNRYEVQHYEKISSFDELEGAVMQGDGTAPVDMEAYVSPAKAVLMDDALNTPGTGGITPEPGEGQDPCSALVDITLQKVWMDNGNAGNTRPDEVTFKLKRTYTNAAGVVVEDATFGTNGVLEVKLTAADASEWSETWRKVLTGLPVAFEDTTVDPSVVRYYTYSVTEVRVGAYDATTNYSYTVSGDDAGYVITVTNTLPLPETGGIGTWWTVLAGGMLLACAAYERRRRSMAYAGYVPAHLATSRPRLELTRPRHLRAHGAHGQVARGRSGRASR</sequence>
<dbReference type="CDD" id="cd00222">
    <property type="entry name" value="CollagenBindB"/>
    <property type="match status" value="1"/>
</dbReference>
<evidence type="ECO:0000313" key="3">
    <source>
        <dbReference type="EMBL" id="RHD56697.1"/>
    </source>
</evidence>
<dbReference type="Gene3D" id="2.160.20.110">
    <property type="match status" value="1"/>
</dbReference>
<comment type="caution">
    <text evidence="3">The sequence shown here is derived from an EMBL/GenBank/DDBJ whole genome shotgun (WGS) entry which is preliminary data.</text>
</comment>
<evidence type="ECO:0000256" key="2">
    <source>
        <dbReference type="SAM" id="Phobius"/>
    </source>
</evidence>
<dbReference type="Gene3D" id="2.60.40.1140">
    <property type="entry name" value="Collagen-binding surface protein Cna, B-type domain"/>
    <property type="match status" value="1"/>
</dbReference>
<organism evidence="3 4">
    <name type="scientific">Collinsella intestinalis</name>
    <dbReference type="NCBI Taxonomy" id="147207"/>
    <lineage>
        <taxon>Bacteria</taxon>
        <taxon>Bacillati</taxon>
        <taxon>Actinomycetota</taxon>
        <taxon>Coriobacteriia</taxon>
        <taxon>Coriobacteriales</taxon>
        <taxon>Coriobacteriaceae</taxon>
        <taxon>Collinsella</taxon>
    </lineage>
</organism>
<keyword evidence="2" id="KW-0472">Membrane</keyword>
<dbReference type="EMBL" id="QSJI01000002">
    <property type="protein sequence ID" value="RHD56697.1"/>
    <property type="molecule type" value="Genomic_DNA"/>
</dbReference>
<evidence type="ECO:0000313" key="4">
    <source>
        <dbReference type="Proteomes" id="UP000286050"/>
    </source>
</evidence>
<feature type="region of interest" description="Disordered" evidence="1">
    <location>
        <begin position="124"/>
        <end position="159"/>
    </location>
</feature>
<reference evidence="3 4" key="1">
    <citation type="submission" date="2018-08" db="EMBL/GenBank/DDBJ databases">
        <title>A genome reference for cultivated species of the human gut microbiota.</title>
        <authorList>
            <person name="Zou Y."/>
            <person name="Xue W."/>
            <person name="Luo G."/>
        </authorList>
    </citation>
    <scope>NUCLEOTIDE SEQUENCE [LARGE SCALE GENOMIC DNA]</scope>
    <source>
        <strain evidence="3 4">AM30-5LB</strain>
    </source>
</reference>
<feature type="transmembrane region" description="Helical" evidence="2">
    <location>
        <begin position="20"/>
        <end position="42"/>
    </location>
</feature>
<dbReference type="SMART" id="SM00710">
    <property type="entry name" value="PbH1"/>
    <property type="match status" value="8"/>
</dbReference>
<gene>
    <name evidence="3" type="ORF">DW787_03930</name>
</gene>
<dbReference type="InterPro" id="IPR006626">
    <property type="entry name" value="PbH1"/>
</dbReference>
<keyword evidence="2" id="KW-1133">Transmembrane helix</keyword>
<feature type="compositionally biased region" description="Polar residues" evidence="1">
    <location>
        <begin position="142"/>
        <end position="152"/>
    </location>
</feature>
<dbReference type="Proteomes" id="UP000286050">
    <property type="component" value="Unassembled WGS sequence"/>
</dbReference>
<dbReference type="RefSeq" id="WP_118271710.1">
    <property type="nucleotide sequence ID" value="NZ_QSJI01000002.1"/>
</dbReference>
<keyword evidence="2" id="KW-0812">Transmembrane</keyword>
<feature type="region of interest" description="Disordered" evidence="1">
    <location>
        <begin position="76"/>
        <end position="111"/>
    </location>
</feature>
<accession>A0A414FYP1</accession>
<protein>
    <submittedName>
        <fullName evidence="3">Cna B-type domain-containing protein</fullName>
    </submittedName>
</protein>
<name>A0A414FYP1_9ACTN</name>
<feature type="transmembrane region" description="Helical" evidence="2">
    <location>
        <begin position="2588"/>
        <end position="2606"/>
    </location>
</feature>
<evidence type="ECO:0000256" key="1">
    <source>
        <dbReference type="SAM" id="MobiDB-lite"/>
    </source>
</evidence>